<sequence length="107" mass="10758">SPASLEPEDVTAAHGAMKGLVQDCVKALRLPSLLGGGSRQFRAFACELLPHAESALIYYDMLLADCAEAAAARHQARLAAAGEGAVAGAGAGSEEPAAAWALVAVEG</sequence>
<gene>
    <name evidence="1" type="ORF">Agub_g2760</name>
</gene>
<accession>A0AAD3HIC6</accession>
<dbReference type="AlphaFoldDB" id="A0AAD3HIC6"/>
<feature type="non-terminal residue" evidence="1">
    <location>
        <position position="1"/>
    </location>
</feature>
<evidence type="ECO:0000313" key="1">
    <source>
        <dbReference type="EMBL" id="GFR41962.1"/>
    </source>
</evidence>
<dbReference type="Proteomes" id="UP001054857">
    <property type="component" value="Unassembled WGS sequence"/>
</dbReference>
<organism evidence="1 2">
    <name type="scientific">Astrephomene gubernaculifera</name>
    <dbReference type="NCBI Taxonomy" id="47775"/>
    <lineage>
        <taxon>Eukaryota</taxon>
        <taxon>Viridiplantae</taxon>
        <taxon>Chlorophyta</taxon>
        <taxon>core chlorophytes</taxon>
        <taxon>Chlorophyceae</taxon>
        <taxon>CS clade</taxon>
        <taxon>Chlamydomonadales</taxon>
        <taxon>Astrephomenaceae</taxon>
        <taxon>Astrephomene</taxon>
    </lineage>
</organism>
<keyword evidence="2" id="KW-1185">Reference proteome</keyword>
<name>A0AAD3HIC6_9CHLO</name>
<proteinExistence type="predicted"/>
<dbReference type="EMBL" id="BMAR01000002">
    <property type="protein sequence ID" value="GFR41962.1"/>
    <property type="molecule type" value="Genomic_DNA"/>
</dbReference>
<evidence type="ECO:0000313" key="2">
    <source>
        <dbReference type="Proteomes" id="UP001054857"/>
    </source>
</evidence>
<reference evidence="1 2" key="1">
    <citation type="journal article" date="2021" name="Sci. Rep.">
        <title>Genome sequencing of the multicellular alga Astrephomene provides insights into convergent evolution of germ-soma differentiation.</title>
        <authorList>
            <person name="Yamashita S."/>
            <person name="Yamamoto K."/>
            <person name="Matsuzaki R."/>
            <person name="Suzuki S."/>
            <person name="Yamaguchi H."/>
            <person name="Hirooka S."/>
            <person name="Minakuchi Y."/>
            <person name="Miyagishima S."/>
            <person name="Kawachi M."/>
            <person name="Toyoda A."/>
            <person name="Nozaki H."/>
        </authorList>
    </citation>
    <scope>NUCLEOTIDE SEQUENCE [LARGE SCALE GENOMIC DNA]</scope>
    <source>
        <strain evidence="1 2">NIES-4017</strain>
    </source>
</reference>
<protein>
    <submittedName>
        <fullName evidence="1">Uncharacterized protein</fullName>
    </submittedName>
</protein>
<comment type="caution">
    <text evidence="1">The sequence shown here is derived from an EMBL/GenBank/DDBJ whole genome shotgun (WGS) entry which is preliminary data.</text>
</comment>